<keyword evidence="3" id="KW-1185">Reference proteome</keyword>
<accession>A0A1Q8QGA9</accession>
<name>A0A1Q8QGA9_9FIRM</name>
<proteinExistence type="predicted"/>
<feature type="region of interest" description="Disordered" evidence="1">
    <location>
        <begin position="97"/>
        <end position="126"/>
    </location>
</feature>
<sequence length="147" mass="17481">MREYTTADQSLIPLIAYALKRLYDGKKYFQKCKVCGRLFLACTANIPTLCSDECRREQRKLNKRKYDGEKKDLDYEKSAKNTYMYWYKRVKPMEEIPTTNPPFGNKSRRRLRRLRRSARNPKGAKRRWRKARLTLTLTRTGCLCSVA</sequence>
<evidence type="ECO:0000313" key="3">
    <source>
        <dbReference type="Proteomes" id="UP000186102"/>
    </source>
</evidence>
<dbReference type="Proteomes" id="UP000186102">
    <property type="component" value="Unassembled WGS sequence"/>
</dbReference>
<dbReference type="EMBL" id="MLBF01000079">
    <property type="protein sequence ID" value="OLN26351.1"/>
    <property type="molecule type" value="Genomic_DNA"/>
</dbReference>
<evidence type="ECO:0000313" key="2">
    <source>
        <dbReference type="EMBL" id="OLN26351.1"/>
    </source>
</evidence>
<feature type="compositionally biased region" description="Basic residues" evidence="1">
    <location>
        <begin position="106"/>
        <end position="126"/>
    </location>
</feature>
<dbReference type="AlphaFoldDB" id="A0A1Q8QGA9"/>
<protein>
    <submittedName>
        <fullName evidence="2">Uncharacterized protein</fullName>
    </submittedName>
</protein>
<evidence type="ECO:0000256" key="1">
    <source>
        <dbReference type="SAM" id="MobiDB-lite"/>
    </source>
</evidence>
<organism evidence="2 3">
    <name type="scientific">Desulfosporosinus metallidurans</name>
    <dbReference type="NCBI Taxonomy" id="1888891"/>
    <lineage>
        <taxon>Bacteria</taxon>
        <taxon>Bacillati</taxon>
        <taxon>Bacillota</taxon>
        <taxon>Clostridia</taxon>
        <taxon>Eubacteriales</taxon>
        <taxon>Desulfitobacteriaceae</taxon>
        <taxon>Desulfosporosinus</taxon>
    </lineage>
</organism>
<gene>
    <name evidence="2" type="ORF">DSOL_5011</name>
</gene>
<comment type="caution">
    <text evidence="2">The sequence shown here is derived from an EMBL/GenBank/DDBJ whole genome shotgun (WGS) entry which is preliminary data.</text>
</comment>
<reference evidence="2 3" key="1">
    <citation type="submission" date="2016-09" db="EMBL/GenBank/DDBJ databases">
        <title>Complete genome of Desulfosporosinus sp. OL.</title>
        <authorList>
            <person name="Mardanov A."/>
            <person name="Beletsky A."/>
            <person name="Panova A."/>
            <person name="Karnachuk O."/>
            <person name="Ravin N."/>
        </authorList>
    </citation>
    <scope>NUCLEOTIDE SEQUENCE [LARGE SCALE GENOMIC DNA]</scope>
    <source>
        <strain evidence="2 3">OL</strain>
    </source>
</reference>